<comment type="caution">
    <text evidence="2">The sequence shown here is derived from an EMBL/GenBank/DDBJ whole genome shotgun (WGS) entry which is preliminary data.</text>
</comment>
<sequence>MEPKKKWAEQGSRRPELGPTDRDRPEKKTRHLSKRRRGRFGKVVRSKDSHSLVLSKEPMADPAQTPVGTNTSAAKPRRDETPTSAHSYLSGMTNLDAPIITDYSDEEDAGGFRITPESVRSHRAALKAHLEEIEKAEKLKDVQARLTFVENSLTIPTKETAPMDELLTTLLEAIRCRKDPAGKEPVGPA</sequence>
<gene>
    <name evidence="2" type="ORF">E3N88_20803</name>
</gene>
<name>A0A5N6NJQ9_9ASTR</name>
<dbReference type="Proteomes" id="UP000326396">
    <property type="component" value="Linkage Group LG19"/>
</dbReference>
<evidence type="ECO:0000313" key="2">
    <source>
        <dbReference type="EMBL" id="KAD4888730.1"/>
    </source>
</evidence>
<keyword evidence="3" id="KW-1185">Reference proteome</keyword>
<evidence type="ECO:0000313" key="3">
    <source>
        <dbReference type="Proteomes" id="UP000326396"/>
    </source>
</evidence>
<feature type="compositionally biased region" description="Basic and acidic residues" evidence="1">
    <location>
        <begin position="1"/>
        <end position="26"/>
    </location>
</feature>
<reference evidence="2 3" key="1">
    <citation type="submission" date="2019-05" db="EMBL/GenBank/DDBJ databases">
        <title>Mikania micrantha, genome provides insights into the molecular mechanism of rapid growth.</title>
        <authorList>
            <person name="Liu B."/>
        </authorList>
    </citation>
    <scope>NUCLEOTIDE SEQUENCE [LARGE SCALE GENOMIC DNA]</scope>
    <source>
        <strain evidence="2">NLD-2019</strain>
        <tissue evidence="2">Leaf</tissue>
    </source>
</reference>
<feature type="compositionally biased region" description="Basic residues" evidence="1">
    <location>
        <begin position="27"/>
        <end position="44"/>
    </location>
</feature>
<evidence type="ECO:0000256" key="1">
    <source>
        <dbReference type="SAM" id="MobiDB-lite"/>
    </source>
</evidence>
<accession>A0A5N6NJQ9</accession>
<dbReference type="EMBL" id="SZYD01000011">
    <property type="protein sequence ID" value="KAD4888730.1"/>
    <property type="molecule type" value="Genomic_DNA"/>
</dbReference>
<dbReference type="AlphaFoldDB" id="A0A5N6NJQ9"/>
<proteinExistence type="predicted"/>
<protein>
    <submittedName>
        <fullName evidence="2">Uncharacterized protein</fullName>
    </submittedName>
</protein>
<feature type="region of interest" description="Disordered" evidence="1">
    <location>
        <begin position="1"/>
        <end position="90"/>
    </location>
</feature>
<organism evidence="2 3">
    <name type="scientific">Mikania micrantha</name>
    <name type="common">bitter vine</name>
    <dbReference type="NCBI Taxonomy" id="192012"/>
    <lineage>
        <taxon>Eukaryota</taxon>
        <taxon>Viridiplantae</taxon>
        <taxon>Streptophyta</taxon>
        <taxon>Embryophyta</taxon>
        <taxon>Tracheophyta</taxon>
        <taxon>Spermatophyta</taxon>
        <taxon>Magnoliopsida</taxon>
        <taxon>eudicotyledons</taxon>
        <taxon>Gunneridae</taxon>
        <taxon>Pentapetalae</taxon>
        <taxon>asterids</taxon>
        <taxon>campanulids</taxon>
        <taxon>Asterales</taxon>
        <taxon>Asteraceae</taxon>
        <taxon>Asteroideae</taxon>
        <taxon>Heliantheae alliance</taxon>
        <taxon>Eupatorieae</taxon>
        <taxon>Mikania</taxon>
    </lineage>
</organism>